<dbReference type="AlphaFoldDB" id="A0A1T4YDX0"/>
<keyword evidence="1" id="KW-0030">Aminoacyl-tRNA synthetase</keyword>
<keyword evidence="1" id="KW-0436">Ligase</keyword>
<proteinExistence type="predicted"/>
<dbReference type="SUPFAM" id="SSF55186">
    <property type="entry name" value="ThrRS/AlaRS common domain"/>
    <property type="match status" value="1"/>
</dbReference>
<dbReference type="Gene3D" id="3.30.980.10">
    <property type="entry name" value="Threonyl-trna Synthetase, Chain A, domain 2"/>
    <property type="match status" value="1"/>
</dbReference>
<dbReference type="GO" id="GO:0004812">
    <property type="term" value="F:aminoacyl-tRNA ligase activity"/>
    <property type="evidence" value="ECO:0007669"/>
    <property type="project" value="UniProtKB-KW"/>
</dbReference>
<name>A0A1T4YDX0_9MICO</name>
<reference evidence="2" key="1">
    <citation type="submission" date="2017-02" db="EMBL/GenBank/DDBJ databases">
        <authorList>
            <person name="Varghese N."/>
            <person name="Submissions S."/>
        </authorList>
    </citation>
    <scope>NUCLEOTIDE SEQUENCE [LARGE SCALE GENOMIC DNA]</scope>
    <source>
        <strain evidence="2">VKM Ac-2052</strain>
    </source>
</reference>
<dbReference type="RefSeq" id="WP_078714991.1">
    <property type="nucleotide sequence ID" value="NZ_FUYG01000008.1"/>
</dbReference>
<protein>
    <submittedName>
        <fullName evidence="1">Alanyl-tRNA synthetase</fullName>
    </submittedName>
</protein>
<organism evidence="1 2">
    <name type="scientific">Agreia bicolorata</name>
    <dbReference type="NCBI Taxonomy" id="110935"/>
    <lineage>
        <taxon>Bacteria</taxon>
        <taxon>Bacillati</taxon>
        <taxon>Actinomycetota</taxon>
        <taxon>Actinomycetes</taxon>
        <taxon>Micrococcales</taxon>
        <taxon>Microbacteriaceae</taxon>
        <taxon>Agreia</taxon>
    </lineage>
</organism>
<dbReference type="GO" id="GO:0000166">
    <property type="term" value="F:nucleotide binding"/>
    <property type="evidence" value="ECO:0007669"/>
    <property type="project" value="InterPro"/>
</dbReference>
<dbReference type="EMBL" id="FUYG01000008">
    <property type="protein sequence ID" value="SKA99969.1"/>
    <property type="molecule type" value="Genomic_DNA"/>
</dbReference>
<evidence type="ECO:0000313" key="1">
    <source>
        <dbReference type="EMBL" id="SKA99969.1"/>
    </source>
</evidence>
<gene>
    <name evidence="1" type="ORF">SAMN06295879_2882</name>
</gene>
<accession>A0A1T4YDX0</accession>
<dbReference type="Proteomes" id="UP000189735">
    <property type="component" value="Unassembled WGS sequence"/>
</dbReference>
<sequence>MTLPTADTIVTYPAGDLASTGTVLHTEALSAGRRVVLLDTSACHPVDSAWPDQPADRATLTVNGVELEVLDCVVAATDGETLHLGSDVPVRKGTDGWAFVTAHIVDDALATAAGLVEGSEASIAVDAAYRHALSVGHTACHLASLALNAELAGSWSKDASLDALGHPNFDALAIETSRIHERGSVDVYRVGKSLRKKGFAPARLADDLGEVETAVDARLSAWVTSGAAASIHRDGDRLTDRRYWTTTLDGRPVSIPCGGTHVASLAELSDTQVTLHIEQGDSALELRMTTRA</sequence>
<evidence type="ECO:0000313" key="2">
    <source>
        <dbReference type="Proteomes" id="UP000189735"/>
    </source>
</evidence>
<dbReference type="InterPro" id="IPR018163">
    <property type="entry name" value="Thr/Ala-tRNA-synth_IIc_edit"/>
</dbReference>